<dbReference type="GO" id="GO:0005886">
    <property type="term" value="C:plasma membrane"/>
    <property type="evidence" value="ECO:0007669"/>
    <property type="project" value="TreeGrafter"/>
</dbReference>
<dbReference type="InterPro" id="IPR051310">
    <property type="entry name" value="MCP_chemotaxis"/>
</dbReference>
<dbReference type="PRINTS" id="PR00260">
    <property type="entry name" value="CHEMTRNSDUCR"/>
</dbReference>
<dbReference type="InterPro" id="IPR024478">
    <property type="entry name" value="HlyB_4HB_MCP"/>
</dbReference>
<dbReference type="FunFam" id="1.10.287.950:FF:000001">
    <property type="entry name" value="Methyl-accepting chemotaxis sensory transducer"/>
    <property type="match status" value="1"/>
</dbReference>
<keyword evidence="2" id="KW-0488">Methylation</keyword>
<name>A0A7W2I5U5_9BURK</name>
<evidence type="ECO:0000259" key="8">
    <source>
        <dbReference type="PROSITE" id="PS50885"/>
    </source>
</evidence>
<dbReference type="Pfam" id="PF00015">
    <property type="entry name" value="MCPsignal"/>
    <property type="match status" value="1"/>
</dbReference>
<dbReference type="Gene3D" id="1.10.287.950">
    <property type="entry name" value="Methyl-accepting chemotaxis protein"/>
    <property type="match status" value="1"/>
</dbReference>
<feature type="transmembrane region" description="Helical" evidence="6">
    <location>
        <begin position="12"/>
        <end position="33"/>
    </location>
</feature>
<organism evidence="9 10">
    <name type="scientific">Rugamonas fusca</name>
    <dbReference type="NCBI Taxonomy" id="2758568"/>
    <lineage>
        <taxon>Bacteria</taxon>
        <taxon>Pseudomonadati</taxon>
        <taxon>Pseudomonadota</taxon>
        <taxon>Betaproteobacteria</taxon>
        <taxon>Burkholderiales</taxon>
        <taxon>Oxalobacteraceae</taxon>
        <taxon>Telluria group</taxon>
        <taxon>Rugamonas</taxon>
    </lineage>
</organism>
<dbReference type="CDD" id="cd11386">
    <property type="entry name" value="MCP_signal"/>
    <property type="match status" value="1"/>
</dbReference>
<comment type="subcellular location">
    <subcellularLocation>
        <location evidence="1">Membrane</location>
    </subcellularLocation>
</comment>
<dbReference type="SMART" id="SM00304">
    <property type="entry name" value="HAMP"/>
    <property type="match status" value="1"/>
</dbReference>
<keyword evidence="6" id="KW-0472">Membrane</keyword>
<evidence type="ECO:0000256" key="2">
    <source>
        <dbReference type="ARBA" id="ARBA00022481"/>
    </source>
</evidence>
<sequence length="539" mass="56395">MKLNDIKIGYRLMLGFGLMLALMAGMTAIAALASRQAGASLTRSVDQSNAKSALVAAMRQNLFHQGLAARNIGATADLNQMQKEMANIGLEQQRYRDNEAKLAALGLNPAERAIVDEMHGYQQTSLPYFKEAQEYVAGFNAGQALKVLTTQVAPLQDKWLAGLDQLAALQNQEIGAGIGRFKDDSAHATVIMALICAVAMTLAVVVALRLSRSITRPLQQALELATRVAGGDLTQRVAVGAQDETGQLLRALASMNDSLAATVGAVRTSTESITVASREIASGNADLSSRTEAQASALEQTASSMEELTGTVRQNAQHAQQANQLAVSASAVAAQGGQIVADVVQTMATIKASSYQIVDIIGVIDSIAFQTNILALNAAVEAARAGEQGRGFAVVASEVRNLAQRSAGAAREIKTLIGNSVEQVDAGGKLVDSAGQTMERIVTAVQQVADFMHDITAASQEQSVGIEEVNRAVGQMDAMTQQNAALVEQAAAAAESMQEQATNLARAVGIFKLGAHTGSARAALPQPRGPQQRLSATPA</sequence>
<feature type="domain" description="Methyl-accepting transducer" evidence="7">
    <location>
        <begin position="269"/>
        <end position="498"/>
    </location>
</feature>
<dbReference type="GO" id="GO:0007165">
    <property type="term" value="P:signal transduction"/>
    <property type="evidence" value="ECO:0007669"/>
    <property type="project" value="UniProtKB-KW"/>
</dbReference>
<accession>A0A7W2I5U5</accession>
<keyword evidence="6" id="KW-1133">Transmembrane helix</keyword>
<evidence type="ECO:0000313" key="9">
    <source>
        <dbReference type="EMBL" id="MBA5604653.1"/>
    </source>
</evidence>
<dbReference type="InterPro" id="IPR004090">
    <property type="entry name" value="Chemotax_Me-accpt_rcpt"/>
</dbReference>
<dbReference type="Proteomes" id="UP000566711">
    <property type="component" value="Unassembled WGS sequence"/>
</dbReference>
<dbReference type="InterPro" id="IPR003660">
    <property type="entry name" value="HAMP_dom"/>
</dbReference>
<proteinExistence type="inferred from homology"/>
<dbReference type="EMBL" id="JACEZS010000002">
    <property type="protein sequence ID" value="MBA5604653.1"/>
    <property type="molecule type" value="Genomic_DNA"/>
</dbReference>
<keyword evidence="10" id="KW-1185">Reference proteome</keyword>
<evidence type="ECO:0000256" key="4">
    <source>
        <dbReference type="PROSITE-ProRule" id="PRU00284"/>
    </source>
</evidence>
<dbReference type="PROSITE" id="PS50111">
    <property type="entry name" value="CHEMOTAXIS_TRANSDUC_2"/>
    <property type="match status" value="1"/>
</dbReference>
<dbReference type="GO" id="GO:0006935">
    <property type="term" value="P:chemotaxis"/>
    <property type="evidence" value="ECO:0007669"/>
    <property type="project" value="InterPro"/>
</dbReference>
<dbReference type="PANTHER" id="PTHR43531:SF14">
    <property type="entry name" value="METHYL-ACCEPTING CHEMOTAXIS PROTEIN I-RELATED"/>
    <property type="match status" value="1"/>
</dbReference>
<keyword evidence="4" id="KW-0807">Transducer</keyword>
<gene>
    <name evidence="9" type="ORF">H3H36_04660</name>
</gene>
<comment type="similarity">
    <text evidence="3">Belongs to the methyl-accepting chemotaxis (MCP) protein family.</text>
</comment>
<dbReference type="SUPFAM" id="SSF58104">
    <property type="entry name" value="Methyl-accepting chemotaxis protein (MCP) signaling domain"/>
    <property type="match status" value="1"/>
</dbReference>
<dbReference type="SMART" id="SM00283">
    <property type="entry name" value="MA"/>
    <property type="match status" value="1"/>
</dbReference>
<comment type="caution">
    <text evidence="9">The sequence shown here is derived from an EMBL/GenBank/DDBJ whole genome shotgun (WGS) entry which is preliminary data.</text>
</comment>
<dbReference type="AlphaFoldDB" id="A0A7W2I5U5"/>
<feature type="transmembrane region" description="Helical" evidence="6">
    <location>
        <begin position="190"/>
        <end position="210"/>
    </location>
</feature>
<dbReference type="RefSeq" id="WP_182214591.1">
    <property type="nucleotide sequence ID" value="NZ_JACEZS010000002.1"/>
</dbReference>
<dbReference type="InterPro" id="IPR004089">
    <property type="entry name" value="MCPsignal_dom"/>
</dbReference>
<reference evidence="9 10" key="1">
    <citation type="submission" date="2020-07" db="EMBL/GenBank/DDBJ databases">
        <title>Novel species isolated from subtropical streams in China.</title>
        <authorList>
            <person name="Lu H."/>
        </authorList>
    </citation>
    <scope>NUCLEOTIDE SEQUENCE [LARGE SCALE GENOMIC DNA]</scope>
    <source>
        <strain evidence="9 10">FT3S</strain>
    </source>
</reference>
<evidence type="ECO:0000256" key="3">
    <source>
        <dbReference type="ARBA" id="ARBA00029447"/>
    </source>
</evidence>
<evidence type="ECO:0000256" key="1">
    <source>
        <dbReference type="ARBA" id="ARBA00004370"/>
    </source>
</evidence>
<dbReference type="InterPro" id="IPR047347">
    <property type="entry name" value="YvaQ-like_sensor"/>
</dbReference>
<feature type="region of interest" description="Disordered" evidence="5">
    <location>
        <begin position="520"/>
        <end position="539"/>
    </location>
</feature>
<dbReference type="Pfam" id="PF12729">
    <property type="entry name" value="4HB_MCP_1"/>
    <property type="match status" value="1"/>
</dbReference>
<evidence type="ECO:0000256" key="6">
    <source>
        <dbReference type="SAM" id="Phobius"/>
    </source>
</evidence>
<dbReference type="Pfam" id="PF00672">
    <property type="entry name" value="HAMP"/>
    <property type="match status" value="1"/>
</dbReference>
<evidence type="ECO:0000256" key="5">
    <source>
        <dbReference type="SAM" id="MobiDB-lite"/>
    </source>
</evidence>
<dbReference type="CDD" id="cd06225">
    <property type="entry name" value="HAMP"/>
    <property type="match status" value="1"/>
</dbReference>
<protein>
    <submittedName>
        <fullName evidence="9">HAMP domain-containing protein</fullName>
    </submittedName>
</protein>
<evidence type="ECO:0000259" key="7">
    <source>
        <dbReference type="PROSITE" id="PS50111"/>
    </source>
</evidence>
<dbReference type="PROSITE" id="PS50885">
    <property type="entry name" value="HAMP"/>
    <property type="match status" value="1"/>
</dbReference>
<feature type="domain" description="HAMP" evidence="8">
    <location>
        <begin position="212"/>
        <end position="264"/>
    </location>
</feature>
<dbReference type="GO" id="GO:0004888">
    <property type="term" value="F:transmembrane signaling receptor activity"/>
    <property type="evidence" value="ECO:0007669"/>
    <property type="project" value="InterPro"/>
</dbReference>
<dbReference type="PANTHER" id="PTHR43531">
    <property type="entry name" value="PROTEIN ICFG"/>
    <property type="match status" value="1"/>
</dbReference>
<keyword evidence="6" id="KW-0812">Transmembrane</keyword>
<dbReference type="CDD" id="cd19411">
    <property type="entry name" value="MCP2201-like_sensor"/>
    <property type="match status" value="1"/>
</dbReference>
<evidence type="ECO:0000313" key="10">
    <source>
        <dbReference type="Proteomes" id="UP000566711"/>
    </source>
</evidence>